<dbReference type="Gene3D" id="3.40.50.150">
    <property type="entry name" value="Vaccinia Virus protein VP39"/>
    <property type="match status" value="1"/>
</dbReference>
<evidence type="ECO:0000313" key="2">
    <source>
        <dbReference type="EMBL" id="MCW9707604.1"/>
    </source>
</evidence>
<dbReference type="InterPro" id="IPR008471">
    <property type="entry name" value="MnmC-like_methylTransf"/>
</dbReference>
<dbReference type="RefSeq" id="WP_265766395.1">
    <property type="nucleotide sequence ID" value="NZ_JAGGJA010000007.1"/>
</dbReference>
<protein>
    <submittedName>
        <fullName evidence="2">tRNA (5-methylaminomethyl-2-thiouridine)(34)-methyltransferase MnmD</fullName>
    </submittedName>
</protein>
<dbReference type="NCBIfam" id="NF033855">
    <property type="entry name" value="tRNA_MNMC2"/>
    <property type="match status" value="1"/>
</dbReference>
<dbReference type="Proteomes" id="UP001207918">
    <property type="component" value="Unassembled WGS sequence"/>
</dbReference>
<dbReference type="Pfam" id="PF05430">
    <property type="entry name" value="Methyltransf_30"/>
    <property type="match status" value="1"/>
</dbReference>
<gene>
    <name evidence="2" type="primary">mnmD</name>
    <name evidence="2" type="ORF">J6I44_12125</name>
</gene>
<dbReference type="PANTHER" id="PTHR39963">
    <property type="entry name" value="SLL0983 PROTEIN"/>
    <property type="match status" value="1"/>
</dbReference>
<reference evidence="2 3" key="1">
    <citation type="submission" date="2021-03" db="EMBL/GenBank/DDBJ databases">
        <title>Aliifodinibius sp. nov., a new bacterium isolated from saline soil.</title>
        <authorList>
            <person name="Galisteo C."/>
            <person name="De La Haba R."/>
            <person name="Sanchez-Porro C."/>
            <person name="Ventosa A."/>
        </authorList>
    </citation>
    <scope>NUCLEOTIDE SEQUENCE [LARGE SCALE GENOMIC DNA]</scope>
    <source>
        <strain evidence="2 3">1BSP15-2V2</strain>
    </source>
</reference>
<keyword evidence="3" id="KW-1185">Reference proteome</keyword>
<sequence length="262" mass="29582">MSEEPTGNGNRLVETRDGSHTVYSSQFDQHYHNPNGAVAESRYVFFEQTGLLDRLASANQITIFEVGFGTGLNLMLLMDYYLSEDSQAKITYFSVEGFPLQPDTVTNFNFTNHLTHPEAQHAVTDFFSQIKKGNNQFQIADRISVHLFNGLFEDIDCKKQEVQANYIFHDAFSPDVNGELWTGETFKKLRAYSADDVILSTYCAASKAQGALAWAGWKVGKTRGALGKREMILAALDSHQLEGCKQVNEERYARRYEQGDFD</sequence>
<feature type="domain" description="MnmC-like methyltransferase" evidence="1">
    <location>
        <begin position="119"/>
        <end position="236"/>
    </location>
</feature>
<dbReference type="EMBL" id="JAGGJA010000007">
    <property type="protein sequence ID" value="MCW9707604.1"/>
    <property type="molecule type" value="Genomic_DNA"/>
</dbReference>
<name>A0ABT3PP19_9BACT</name>
<accession>A0ABT3PP19</accession>
<comment type="caution">
    <text evidence="2">The sequence shown here is derived from an EMBL/GenBank/DDBJ whole genome shotgun (WGS) entry which is preliminary data.</text>
</comment>
<organism evidence="2 3">
    <name type="scientific">Fodinibius salsisoli</name>
    <dbReference type="NCBI Taxonomy" id="2820877"/>
    <lineage>
        <taxon>Bacteria</taxon>
        <taxon>Pseudomonadati</taxon>
        <taxon>Balneolota</taxon>
        <taxon>Balneolia</taxon>
        <taxon>Balneolales</taxon>
        <taxon>Balneolaceae</taxon>
        <taxon>Fodinibius</taxon>
    </lineage>
</organism>
<proteinExistence type="predicted"/>
<evidence type="ECO:0000259" key="1">
    <source>
        <dbReference type="Pfam" id="PF05430"/>
    </source>
</evidence>
<dbReference type="InterPro" id="IPR047785">
    <property type="entry name" value="tRNA_MNMC2"/>
</dbReference>
<evidence type="ECO:0000313" key="3">
    <source>
        <dbReference type="Proteomes" id="UP001207918"/>
    </source>
</evidence>
<dbReference type="PANTHER" id="PTHR39963:SF1">
    <property type="entry name" value="MNMC-LIKE METHYLTRANSFERASE DOMAIN-CONTAINING PROTEIN"/>
    <property type="match status" value="1"/>
</dbReference>
<dbReference type="InterPro" id="IPR029063">
    <property type="entry name" value="SAM-dependent_MTases_sf"/>
</dbReference>